<organism evidence="6 7">
    <name type="scientific">Candidatus Aquicultor primus</name>
    <dbReference type="NCBI Taxonomy" id="1797195"/>
    <lineage>
        <taxon>Bacteria</taxon>
        <taxon>Bacillati</taxon>
        <taxon>Actinomycetota</taxon>
        <taxon>Candidatus Aquicultoria</taxon>
        <taxon>Candidatus Aquicultorales</taxon>
        <taxon>Candidatus Aquicultoraceae</taxon>
        <taxon>Candidatus Aquicultor</taxon>
    </lineage>
</organism>
<evidence type="ECO:0000256" key="4">
    <source>
        <dbReference type="ARBA" id="ARBA00025742"/>
    </source>
</evidence>
<dbReference type="GO" id="GO:0046872">
    <property type="term" value="F:metal ion binding"/>
    <property type="evidence" value="ECO:0007669"/>
    <property type="project" value="UniProtKB-KW"/>
</dbReference>
<gene>
    <name evidence="6" type="ORF">A2074_03465</name>
</gene>
<dbReference type="GO" id="GO:0016787">
    <property type="term" value="F:hydrolase activity"/>
    <property type="evidence" value="ECO:0007669"/>
    <property type="project" value="UniProtKB-KW"/>
</dbReference>
<dbReference type="AlphaFoldDB" id="A0A1F2UN16"/>
<dbReference type="EMBL" id="MELI01000096">
    <property type="protein sequence ID" value="OFW32395.1"/>
    <property type="molecule type" value="Genomic_DNA"/>
</dbReference>
<evidence type="ECO:0000256" key="1">
    <source>
        <dbReference type="ARBA" id="ARBA00022723"/>
    </source>
</evidence>
<dbReference type="Gene3D" id="3.60.21.10">
    <property type="match status" value="1"/>
</dbReference>
<feature type="domain" description="Calcineurin-like phosphoesterase" evidence="5">
    <location>
        <begin position="6"/>
        <end position="198"/>
    </location>
</feature>
<evidence type="ECO:0000259" key="5">
    <source>
        <dbReference type="Pfam" id="PF00149"/>
    </source>
</evidence>
<keyword evidence="3" id="KW-0408">Iron</keyword>
<dbReference type="InterPro" id="IPR004843">
    <property type="entry name" value="Calcineurin-like_PHP"/>
</dbReference>
<dbReference type="InterPro" id="IPR029052">
    <property type="entry name" value="Metallo-depent_PP-like"/>
</dbReference>
<dbReference type="PANTHER" id="PTHR42988">
    <property type="entry name" value="PHOSPHOHYDROLASE"/>
    <property type="match status" value="1"/>
</dbReference>
<dbReference type="Pfam" id="PF00149">
    <property type="entry name" value="Metallophos"/>
    <property type="match status" value="1"/>
</dbReference>
<protein>
    <recommendedName>
        <fullName evidence="5">Calcineurin-like phosphoesterase domain-containing protein</fullName>
    </recommendedName>
</protein>
<comment type="caution">
    <text evidence="6">The sequence shown here is derived from an EMBL/GenBank/DDBJ whole genome shotgun (WGS) entry which is preliminary data.</text>
</comment>
<keyword evidence="2" id="KW-0378">Hydrolase</keyword>
<comment type="similarity">
    <text evidence="4">Belongs to the cyclic nucleotide phosphodiesterase class-III family.</text>
</comment>
<accession>A0A1F2UN16</accession>
<name>A0A1F2UN16_9ACTN</name>
<evidence type="ECO:0000313" key="6">
    <source>
        <dbReference type="EMBL" id="OFW32395.1"/>
    </source>
</evidence>
<evidence type="ECO:0000256" key="2">
    <source>
        <dbReference type="ARBA" id="ARBA00022801"/>
    </source>
</evidence>
<dbReference type="CDD" id="cd07400">
    <property type="entry name" value="MPP_1"/>
    <property type="match status" value="1"/>
</dbReference>
<evidence type="ECO:0000313" key="7">
    <source>
        <dbReference type="Proteomes" id="UP000178086"/>
    </source>
</evidence>
<keyword evidence="1" id="KW-0479">Metal-binding</keyword>
<evidence type="ECO:0000256" key="3">
    <source>
        <dbReference type="ARBA" id="ARBA00023004"/>
    </source>
</evidence>
<proteinExistence type="inferred from homology"/>
<dbReference type="SUPFAM" id="SSF56300">
    <property type="entry name" value="Metallo-dependent phosphatases"/>
    <property type="match status" value="1"/>
</dbReference>
<reference evidence="6 7" key="1">
    <citation type="journal article" date="2016" name="Nat. Commun.">
        <title>Thousands of microbial genomes shed light on interconnected biogeochemical processes in an aquifer system.</title>
        <authorList>
            <person name="Anantharaman K."/>
            <person name="Brown C.T."/>
            <person name="Hug L.A."/>
            <person name="Sharon I."/>
            <person name="Castelle C.J."/>
            <person name="Probst A.J."/>
            <person name="Thomas B.C."/>
            <person name="Singh A."/>
            <person name="Wilkins M.J."/>
            <person name="Karaoz U."/>
            <person name="Brodie E.L."/>
            <person name="Williams K.H."/>
            <person name="Hubbard S.S."/>
            <person name="Banfield J.F."/>
        </authorList>
    </citation>
    <scope>NUCLEOTIDE SEQUENCE [LARGE SCALE GENOMIC DNA]</scope>
</reference>
<dbReference type="InterPro" id="IPR050884">
    <property type="entry name" value="CNP_phosphodiesterase-III"/>
</dbReference>
<dbReference type="Proteomes" id="UP000178086">
    <property type="component" value="Unassembled WGS sequence"/>
</dbReference>
<sequence length="260" mass="29496">MGIELFRIAQISDLHCGDSRFEEGLMLSAIQEINEAEPNVVVVCGDLTTAGYLDEFEQAKNYIDMLRCPIKIIVAGNHDHRNLGYLHFENMFGTRYKTYDLQFGMSSQDGLDERIKFVAVDSCKPDLNDGEIGREHYDWLKEEFAVENTFKVFILHHHLVSVPGTGRERNIVWDAGDVLARLRGAGVNLVFCGHKHVPYVWSVSNMLLINSGTASTYRTRGFTEPSYNIVEILPGDVVVKTKVPGEDFAQEWSFPRYPVF</sequence>
<dbReference type="PANTHER" id="PTHR42988:SF2">
    <property type="entry name" value="CYCLIC NUCLEOTIDE PHOSPHODIESTERASE CBUA0032-RELATED"/>
    <property type="match status" value="1"/>
</dbReference>